<proteinExistence type="predicted"/>
<name>A0ABQ5RRE6_9CHLO</name>
<dbReference type="PANTHER" id="PTHR22726:SF1">
    <property type="entry name" value="METALLOENDOPEPTIDASE OMA1, MITOCHONDRIAL"/>
    <property type="match status" value="1"/>
</dbReference>
<dbReference type="Pfam" id="PF01435">
    <property type="entry name" value="Peptidase_M48"/>
    <property type="match status" value="1"/>
</dbReference>
<dbReference type="CDD" id="cd07331">
    <property type="entry name" value="M48C_Oma1_like"/>
    <property type="match status" value="1"/>
</dbReference>
<evidence type="ECO:0000256" key="2">
    <source>
        <dbReference type="ARBA" id="ARBA00022670"/>
    </source>
</evidence>
<dbReference type="EMBL" id="BSDZ01000004">
    <property type="protein sequence ID" value="GLI59996.1"/>
    <property type="molecule type" value="Genomic_DNA"/>
</dbReference>
<evidence type="ECO:0000313" key="8">
    <source>
        <dbReference type="EMBL" id="GLI59996.1"/>
    </source>
</evidence>
<dbReference type="Gene3D" id="3.30.2010.10">
    <property type="entry name" value="Metalloproteases ('zincins'), catalytic domain"/>
    <property type="match status" value="1"/>
</dbReference>
<protein>
    <recommendedName>
        <fullName evidence="7">Peptidase M48 domain-containing protein</fullName>
    </recommendedName>
</protein>
<evidence type="ECO:0000256" key="1">
    <source>
        <dbReference type="ARBA" id="ARBA00001947"/>
    </source>
</evidence>
<comment type="caution">
    <text evidence="8">The sequence shown here is derived from an EMBL/GenBank/DDBJ whole genome shotgun (WGS) entry which is preliminary data.</text>
</comment>
<accession>A0ABQ5RRE6</accession>
<evidence type="ECO:0000259" key="7">
    <source>
        <dbReference type="Pfam" id="PF01435"/>
    </source>
</evidence>
<feature type="domain" description="Peptidase M48" evidence="7">
    <location>
        <begin position="336"/>
        <end position="500"/>
    </location>
</feature>
<dbReference type="Proteomes" id="UP001165090">
    <property type="component" value="Unassembled WGS sequence"/>
</dbReference>
<keyword evidence="6" id="KW-0482">Metalloprotease</keyword>
<keyword evidence="2" id="KW-0645">Protease</keyword>
<dbReference type="InterPro" id="IPR051156">
    <property type="entry name" value="Mito/Outer_Membr_Metalloprot"/>
</dbReference>
<organism evidence="8 9">
    <name type="scientific">Volvox africanus</name>
    <dbReference type="NCBI Taxonomy" id="51714"/>
    <lineage>
        <taxon>Eukaryota</taxon>
        <taxon>Viridiplantae</taxon>
        <taxon>Chlorophyta</taxon>
        <taxon>core chlorophytes</taxon>
        <taxon>Chlorophyceae</taxon>
        <taxon>CS clade</taxon>
        <taxon>Chlamydomonadales</taxon>
        <taxon>Volvocaceae</taxon>
        <taxon>Volvox</taxon>
    </lineage>
</organism>
<evidence type="ECO:0000313" key="9">
    <source>
        <dbReference type="Proteomes" id="UP001165090"/>
    </source>
</evidence>
<evidence type="ECO:0000256" key="3">
    <source>
        <dbReference type="ARBA" id="ARBA00022723"/>
    </source>
</evidence>
<reference evidence="8 9" key="1">
    <citation type="journal article" date="2023" name="IScience">
        <title>Expanded male sex-determining region conserved during the evolution of homothallism in the green alga Volvox.</title>
        <authorList>
            <person name="Yamamoto K."/>
            <person name="Matsuzaki R."/>
            <person name="Mahakham W."/>
            <person name="Heman W."/>
            <person name="Sekimoto H."/>
            <person name="Kawachi M."/>
            <person name="Minakuchi Y."/>
            <person name="Toyoda A."/>
            <person name="Nozaki H."/>
        </authorList>
    </citation>
    <scope>NUCLEOTIDE SEQUENCE [LARGE SCALE GENOMIC DNA]</scope>
    <source>
        <strain evidence="8 9">NIES-4468</strain>
    </source>
</reference>
<sequence length="533" mass="57122">MSRHGCMLMLEAASEGFRTISRCHVHLSSSWMTTLGTSEATTAKVTRATIKAGMAISVEGKGTSPGLARLSVGSALSSATAVAGMGQCNVPWVGRGLLCRLHSACNGGAAIITAAVRSSARRSTGAQAHAECAAVRQLTHMYGSGRLAAAAGFTAHAAPTGMHAWPRQRLATRPKLPVRMAIAAATGTVVGAAASGDMVTAATMTPFTNASGAVRCVWRDSRGYEHFQGRGHAWSLHNPRILYTTVAFAVGVVSYYLYCLETVPYTGRRHSIMLVSPHREQWMGKVGFEQFKALARAEHKLLPDLHPDVQRVRHLGSAIAAVAADGGGGGSFEHMRGMQWEFAVIDDGMVNAAVLPGGKVIVFSGLLRLLDRNDDELAAVLAHEVGHVLARHPAESMSTLNVWLLINTALRLTLGFALPDVAMYLALILPNSRKNEHEADVIGLRLMARACFDPSAATTMLDKLNRAEKETKQGRLMGPSLPPFLSTHPLTTDRVKLLQKDLPEAYKLFEQSGCASSRSDFRRALDAWMGGAW</sequence>
<evidence type="ECO:0000256" key="5">
    <source>
        <dbReference type="ARBA" id="ARBA00022833"/>
    </source>
</evidence>
<dbReference type="InterPro" id="IPR001915">
    <property type="entry name" value="Peptidase_M48"/>
</dbReference>
<evidence type="ECO:0000256" key="4">
    <source>
        <dbReference type="ARBA" id="ARBA00022801"/>
    </source>
</evidence>
<keyword evidence="9" id="KW-1185">Reference proteome</keyword>
<evidence type="ECO:0000256" key="6">
    <source>
        <dbReference type="ARBA" id="ARBA00023049"/>
    </source>
</evidence>
<dbReference type="PANTHER" id="PTHR22726">
    <property type="entry name" value="METALLOENDOPEPTIDASE OMA1"/>
    <property type="match status" value="1"/>
</dbReference>
<gene>
    <name evidence="8" type="ORF">VaNZ11_002055</name>
</gene>
<keyword evidence="5" id="KW-0862">Zinc</keyword>
<keyword evidence="4" id="KW-0378">Hydrolase</keyword>
<comment type="cofactor">
    <cofactor evidence="1">
        <name>Zn(2+)</name>
        <dbReference type="ChEBI" id="CHEBI:29105"/>
    </cofactor>
</comment>
<keyword evidence="3" id="KW-0479">Metal-binding</keyword>